<accession>G2Z5H7</accession>
<keyword evidence="1" id="KW-1133">Transmembrane helix</keyword>
<feature type="transmembrane region" description="Helical" evidence="1">
    <location>
        <begin position="6"/>
        <end position="24"/>
    </location>
</feature>
<keyword evidence="3" id="KW-1185">Reference proteome</keyword>
<dbReference type="EMBL" id="FQ859183">
    <property type="protein sequence ID" value="CCB70775.1"/>
    <property type="molecule type" value="Genomic_DNA"/>
</dbReference>
<evidence type="ECO:0000313" key="2">
    <source>
        <dbReference type="EMBL" id="CCB70775.1"/>
    </source>
</evidence>
<keyword evidence="1" id="KW-0472">Membrane</keyword>
<organism evidence="2 3">
    <name type="scientific">Flavobacterium branchiophilum (strain FL-15)</name>
    <dbReference type="NCBI Taxonomy" id="1034807"/>
    <lineage>
        <taxon>Bacteria</taxon>
        <taxon>Pseudomonadati</taxon>
        <taxon>Bacteroidota</taxon>
        <taxon>Flavobacteriia</taxon>
        <taxon>Flavobacteriales</taxon>
        <taxon>Flavobacteriaceae</taxon>
        <taxon>Flavobacterium</taxon>
    </lineage>
</organism>
<dbReference type="KEGG" id="fbr:FBFL15_2788"/>
<dbReference type="AlphaFoldDB" id="G2Z5H7"/>
<feature type="transmembrane region" description="Helical" evidence="1">
    <location>
        <begin position="187"/>
        <end position="211"/>
    </location>
</feature>
<keyword evidence="1 2" id="KW-0812">Transmembrane</keyword>
<gene>
    <name evidence="2" type="ordered locus">FBFL15_2788</name>
</gene>
<dbReference type="STRING" id="1034807.FBFL15_2788"/>
<reference evidence="2 3" key="1">
    <citation type="journal article" date="2011" name="Appl. Environ. Microbiol.">
        <title>Complete genome sequence of the fish pathogen Flavobacterium branchiophilum.</title>
        <authorList>
            <consortium name="1:IP"/>
            <consortium name="Microbial Evolutionary Genomics,F-75015 Paris"/>
            <consortium name="France 2:CNRS"/>
            <consortium name="URA2171"/>
            <consortium name="F-75015 Paris,France 3:Unite de Virologie et Immunologie Mol."/>
            <consortium name="INRA,78352 Jouy en Josas Cedex"/>
            <consortium name="France. 4:Unite de Mathemathique"/>
            <consortium name="Informatique et Genome,INRA"/>
            <consortium name="78352 Jouy en Josas Cedex"/>
            <consortium name="France. 5:CEA/Genoscope"/>
            <consortium name="Evry"/>
            <consortium name="France"/>
            <person name="Touchon M."/>
            <person name="Barbier P."/>
            <person name="Bernardet J.F."/>
            <person name="Loux V."/>
            <person name="Vacherie B."/>
            <person name="Barbe V."/>
            <person name="Rocha E.P."/>
            <person name="Duchaud E."/>
        </authorList>
    </citation>
    <scope>NUCLEOTIDE SEQUENCE [LARGE SCALE GENOMIC DNA]</scope>
    <source>
        <strain evidence="2 3">FL-15</strain>
    </source>
</reference>
<dbReference type="eggNOG" id="ENOG50345DT">
    <property type="taxonomic scope" value="Bacteria"/>
</dbReference>
<evidence type="ECO:0000313" key="3">
    <source>
        <dbReference type="Proteomes" id="UP000009186"/>
    </source>
</evidence>
<sequence length="244" mass="28968">MTIMGFIIFSILIFSLYLSYKIFIKLSNKKYNYEDFLKYKKEYNEFIIEPFDYDSYLKMNQKDENIFVNIAQYLFTFLLVVIINSLFIILSYSFYWKKTFKTITENKYESEVVGYAIETSTSYTFSKLGSKILIYYPKVRFINKNGIEIIKQLDVGSNIKDKYKIGKKVVFTYNEGDEYINIINVDWISIIGTIFISVNSFFSFLVSSYPLNLNFKQRITKSFYFGILILSLNIICILILYIQM</sequence>
<evidence type="ECO:0000256" key="1">
    <source>
        <dbReference type="SAM" id="Phobius"/>
    </source>
</evidence>
<dbReference type="Proteomes" id="UP000009186">
    <property type="component" value="Chromosome"/>
</dbReference>
<dbReference type="HOGENOM" id="CLU_1270420_0_0_10"/>
<name>G2Z5H7_FLABF</name>
<feature type="transmembrane region" description="Helical" evidence="1">
    <location>
        <begin position="66"/>
        <end position="95"/>
    </location>
</feature>
<feature type="transmembrane region" description="Helical" evidence="1">
    <location>
        <begin position="223"/>
        <end position="242"/>
    </location>
</feature>
<protein>
    <submittedName>
        <fullName evidence="2">Hypothetical transmembrane protein</fullName>
    </submittedName>
</protein>
<dbReference type="RefSeq" id="WP_014085227.1">
    <property type="nucleotide sequence ID" value="NC_016001.1"/>
</dbReference>
<proteinExistence type="predicted"/>